<evidence type="ECO:0000313" key="2">
    <source>
        <dbReference type="EMBL" id="KAF1942631.1"/>
    </source>
</evidence>
<accession>A0A6A5SPV2</accession>
<reference evidence="2" key="1">
    <citation type="journal article" date="2020" name="Stud. Mycol.">
        <title>101 Dothideomycetes genomes: a test case for predicting lifestyles and emergence of pathogens.</title>
        <authorList>
            <person name="Haridas S."/>
            <person name="Albert R."/>
            <person name="Binder M."/>
            <person name="Bloem J."/>
            <person name="Labutti K."/>
            <person name="Salamov A."/>
            <person name="Andreopoulos B."/>
            <person name="Baker S."/>
            <person name="Barry K."/>
            <person name="Bills G."/>
            <person name="Bluhm B."/>
            <person name="Cannon C."/>
            <person name="Castanera R."/>
            <person name="Culley D."/>
            <person name="Daum C."/>
            <person name="Ezra D."/>
            <person name="Gonzalez J."/>
            <person name="Henrissat B."/>
            <person name="Kuo A."/>
            <person name="Liang C."/>
            <person name="Lipzen A."/>
            <person name="Lutzoni F."/>
            <person name="Magnuson J."/>
            <person name="Mondo S."/>
            <person name="Nolan M."/>
            <person name="Ohm R."/>
            <person name="Pangilinan J."/>
            <person name="Park H.-J."/>
            <person name="Ramirez L."/>
            <person name="Alfaro M."/>
            <person name="Sun H."/>
            <person name="Tritt A."/>
            <person name="Yoshinaga Y."/>
            <person name="Zwiers L.-H."/>
            <person name="Turgeon B."/>
            <person name="Goodwin S."/>
            <person name="Spatafora J."/>
            <person name="Crous P."/>
            <person name="Grigoriev I."/>
        </authorList>
    </citation>
    <scope>NUCLEOTIDE SEQUENCE</scope>
    <source>
        <strain evidence="2">CBS 161.51</strain>
    </source>
</reference>
<dbReference type="Proteomes" id="UP000800038">
    <property type="component" value="Unassembled WGS sequence"/>
</dbReference>
<protein>
    <recommendedName>
        <fullName evidence="4">Secreted protein</fullName>
    </recommendedName>
</protein>
<evidence type="ECO:0008006" key="4">
    <source>
        <dbReference type="Google" id="ProtNLM"/>
    </source>
</evidence>
<dbReference type="EMBL" id="ML976033">
    <property type="protein sequence ID" value="KAF1942631.1"/>
    <property type="molecule type" value="Genomic_DNA"/>
</dbReference>
<name>A0A6A5SPV2_9PLEO</name>
<evidence type="ECO:0000256" key="1">
    <source>
        <dbReference type="SAM" id="SignalP"/>
    </source>
</evidence>
<proteinExistence type="predicted"/>
<sequence length="78" mass="8307">MAQGKRRTLVVHVAILSAQVQCISTDCRGSGTVGVIETAFLSTRTNSATLHYTTQGCARSAKSRPLTRCHDCALQPCA</sequence>
<keyword evidence="1" id="KW-0732">Signal</keyword>
<feature type="chain" id="PRO_5025671725" description="Secreted protein" evidence="1">
    <location>
        <begin position="23"/>
        <end position="78"/>
    </location>
</feature>
<feature type="signal peptide" evidence="1">
    <location>
        <begin position="1"/>
        <end position="22"/>
    </location>
</feature>
<dbReference type="AlphaFoldDB" id="A0A6A5SPV2"/>
<evidence type="ECO:0000313" key="3">
    <source>
        <dbReference type="Proteomes" id="UP000800038"/>
    </source>
</evidence>
<keyword evidence="3" id="KW-1185">Reference proteome</keyword>
<gene>
    <name evidence="2" type="ORF">EJ02DRAFT_454139</name>
</gene>
<organism evidence="2 3">
    <name type="scientific">Clathrospora elynae</name>
    <dbReference type="NCBI Taxonomy" id="706981"/>
    <lineage>
        <taxon>Eukaryota</taxon>
        <taxon>Fungi</taxon>
        <taxon>Dikarya</taxon>
        <taxon>Ascomycota</taxon>
        <taxon>Pezizomycotina</taxon>
        <taxon>Dothideomycetes</taxon>
        <taxon>Pleosporomycetidae</taxon>
        <taxon>Pleosporales</taxon>
        <taxon>Diademaceae</taxon>
        <taxon>Clathrospora</taxon>
    </lineage>
</organism>